<dbReference type="InterPro" id="IPR000055">
    <property type="entry name" value="Restrct_endonuc_typeI_TRD"/>
</dbReference>
<accession>A0AAU0EXX7</accession>
<organism evidence="6 7">
    <name type="scientific">Bergeyella porcorum</name>
    <dbReference type="NCBI Taxonomy" id="1735111"/>
    <lineage>
        <taxon>Bacteria</taxon>
        <taxon>Pseudomonadati</taxon>
        <taxon>Bacteroidota</taxon>
        <taxon>Flavobacteriia</taxon>
        <taxon>Flavobacteriales</taxon>
        <taxon>Weeksellaceae</taxon>
        <taxon>Bergeyella</taxon>
    </lineage>
</organism>
<evidence type="ECO:0000256" key="1">
    <source>
        <dbReference type="ARBA" id="ARBA00010923"/>
    </source>
</evidence>
<protein>
    <recommendedName>
        <fullName evidence="5">Type I restriction modification DNA specificity domain-containing protein</fullName>
    </recommendedName>
</protein>
<dbReference type="InterPro" id="IPR051212">
    <property type="entry name" value="Type-I_RE_S_subunit"/>
</dbReference>
<keyword evidence="7" id="KW-1185">Reference proteome</keyword>
<dbReference type="Proteomes" id="UP001432059">
    <property type="component" value="Chromosome"/>
</dbReference>
<keyword evidence="3" id="KW-0238">DNA-binding</keyword>
<proteinExistence type="inferred from homology"/>
<gene>
    <name evidence="6" type="ORF">BPO_0074</name>
</gene>
<dbReference type="AlphaFoldDB" id="A0AAU0EXX7"/>
<name>A0AAU0EXX7_9FLAO</name>
<dbReference type="Pfam" id="PF01420">
    <property type="entry name" value="Methylase_S"/>
    <property type="match status" value="1"/>
</dbReference>
<dbReference type="RefSeq" id="WP_327984437.1">
    <property type="nucleotide sequence ID" value="NZ_CP136426.1"/>
</dbReference>
<dbReference type="GO" id="GO:0009307">
    <property type="term" value="P:DNA restriction-modification system"/>
    <property type="evidence" value="ECO:0007669"/>
    <property type="project" value="UniProtKB-KW"/>
</dbReference>
<dbReference type="InterPro" id="IPR044946">
    <property type="entry name" value="Restrct_endonuc_typeI_TRD_sf"/>
</dbReference>
<dbReference type="PANTHER" id="PTHR43140:SF1">
    <property type="entry name" value="TYPE I RESTRICTION ENZYME ECOKI SPECIFICITY SUBUNIT"/>
    <property type="match status" value="1"/>
</dbReference>
<dbReference type="EMBL" id="CP136426">
    <property type="protein sequence ID" value="WOC50721.1"/>
    <property type="molecule type" value="Genomic_DNA"/>
</dbReference>
<sequence>MKNETNPVSGVPFYKIGTFGGEANAFISNELFEEYKNKYPYPKKGQVLISAAGTLGKSVVFDGEPAYFQDSNIVWINSDENIIKNTFLYYTLKNVDWKQYATEGSVIPRIYNENLRNVKILVPPLDQQQAIVTEIEGYEAEIAKLEKIMEDISERKKEVLEKYL</sequence>
<dbReference type="KEGG" id="bpor:BPO_0074"/>
<evidence type="ECO:0000259" key="5">
    <source>
        <dbReference type="Pfam" id="PF01420"/>
    </source>
</evidence>
<evidence type="ECO:0000313" key="7">
    <source>
        <dbReference type="Proteomes" id="UP001432059"/>
    </source>
</evidence>
<comment type="similarity">
    <text evidence="1">Belongs to the type-I restriction system S methylase family.</text>
</comment>
<keyword evidence="4" id="KW-0175">Coiled coil</keyword>
<feature type="domain" description="Type I restriction modification DNA specificity" evidence="5">
    <location>
        <begin position="2"/>
        <end position="147"/>
    </location>
</feature>
<dbReference type="SUPFAM" id="SSF116734">
    <property type="entry name" value="DNA methylase specificity domain"/>
    <property type="match status" value="1"/>
</dbReference>
<dbReference type="GO" id="GO:0003677">
    <property type="term" value="F:DNA binding"/>
    <property type="evidence" value="ECO:0007669"/>
    <property type="project" value="UniProtKB-KW"/>
</dbReference>
<evidence type="ECO:0000256" key="3">
    <source>
        <dbReference type="ARBA" id="ARBA00023125"/>
    </source>
</evidence>
<feature type="coiled-coil region" evidence="4">
    <location>
        <begin position="128"/>
        <end position="162"/>
    </location>
</feature>
<dbReference type="CDD" id="cd17292">
    <property type="entry name" value="RMtype1_S_LlaA17I_TRD2-CR2_like"/>
    <property type="match status" value="1"/>
</dbReference>
<evidence type="ECO:0000256" key="4">
    <source>
        <dbReference type="SAM" id="Coils"/>
    </source>
</evidence>
<reference evidence="6" key="1">
    <citation type="submission" date="2023-10" db="EMBL/GenBank/DDBJ databases">
        <title>Characterization and whole genome sequencing of a novel strain of Bergeyella porcorum QD2021 isolated from pig.</title>
        <authorList>
            <person name="Liu G."/>
            <person name="Chen C."/>
            <person name="Han X."/>
        </authorList>
    </citation>
    <scope>NUCLEOTIDE SEQUENCE</scope>
    <source>
        <strain evidence="6">QD2021</strain>
    </source>
</reference>
<evidence type="ECO:0000256" key="2">
    <source>
        <dbReference type="ARBA" id="ARBA00022747"/>
    </source>
</evidence>
<keyword evidence="2" id="KW-0680">Restriction system</keyword>
<dbReference type="PANTHER" id="PTHR43140">
    <property type="entry name" value="TYPE-1 RESTRICTION ENZYME ECOKI SPECIFICITY PROTEIN"/>
    <property type="match status" value="1"/>
</dbReference>
<evidence type="ECO:0000313" key="6">
    <source>
        <dbReference type="EMBL" id="WOC50721.1"/>
    </source>
</evidence>
<dbReference type="Gene3D" id="3.90.220.20">
    <property type="entry name" value="DNA methylase specificity domains"/>
    <property type="match status" value="1"/>
</dbReference>